<protein>
    <submittedName>
        <fullName evidence="1">Uncharacterized protein</fullName>
    </submittedName>
</protein>
<reference evidence="1 2" key="1">
    <citation type="submission" date="2018-04" db="EMBL/GenBank/DDBJ databases">
        <title>Acinetobacter junii Genome sequencing and assembly.</title>
        <authorList>
            <person name="Su J."/>
            <person name="Rensing C."/>
            <person name="Mazhar H.S."/>
        </authorList>
    </citation>
    <scope>NUCLEOTIDE SEQUENCE [LARGE SCALE GENOMIC DNA]</scope>
    <source>
        <strain evidence="1 2">SC22</strain>
    </source>
</reference>
<comment type="caution">
    <text evidence="1">The sequence shown here is derived from an EMBL/GenBank/DDBJ whole genome shotgun (WGS) entry which is preliminary data.</text>
</comment>
<proteinExistence type="predicted"/>
<sequence length="130" mass="14430">MTEIQQTNIAVANFIIGELHKDKPFNLVLDTGQTGALYNITSESHHLHSAFVRKLEATLRQRVNNGTGIILEVRDSNADLYYHVLSNYIAVHEKPKNCIDQFIASGGFDKAFRNVFGRSDDAVNAARGGK</sequence>
<dbReference type="EMBL" id="QEWH01000009">
    <property type="protein sequence ID" value="RBA49842.1"/>
    <property type="molecule type" value="Genomic_DNA"/>
</dbReference>
<dbReference type="AlphaFoldDB" id="A0A365PM93"/>
<accession>A0A365PM93</accession>
<name>A0A365PM93_ACIJU</name>
<dbReference type="RefSeq" id="WP_112986286.1">
    <property type="nucleotide sequence ID" value="NZ_CP131470.1"/>
</dbReference>
<evidence type="ECO:0000313" key="1">
    <source>
        <dbReference type="EMBL" id="RBA49842.1"/>
    </source>
</evidence>
<evidence type="ECO:0000313" key="2">
    <source>
        <dbReference type="Proteomes" id="UP000253688"/>
    </source>
</evidence>
<dbReference type="Proteomes" id="UP000253688">
    <property type="component" value="Unassembled WGS sequence"/>
</dbReference>
<gene>
    <name evidence="1" type="ORF">DC346_02080</name>
</gene>
<organism evidence="1 2">
    <name type="scientific">Acinetobacter junii</name>
    <dbReference type="NCBI Taxonomy" id="40215"/>
    <lineage>
        <taxon>Bacteria</taxon>
        <taxon>Pseudomonadati</taxon>
        <taxon>Pseudomonadota</taxon>
        <taxon>Gammaproteobacteria</taxon>
        <taxon>Moraxellales</taxon>
        <taxon>Moraxellaceae</taxon>
        <taxon>Acinetobacter</taxon>
    </lineage>
</organism>